<keyword evidence="3" id="KW-1185">Reference proteome</keyword>
<name>A0A850TAN0_9BACT</name>
<dbReference type="EMBL" id="JACADJ010000077">
    <property type="protein sequence ID" value="NWH06445.1"/>
    <property type="molecule type" value="Genomic_DNA"/>
</dbReference>
<dbReference type="Pfam" id="PF00899">
    <property type="entry name" value="ThiF"/>
    <property type="match status" value="1"/>
</dbReference>
<accession>A0A850TAN0</accession>
<dbReference type="GO" id="GO:0004792">
    <property type="term" value="F:thiosulfate-cyanide sulfurtransferase activity"/>
    <property type="evidence" value="ECO:0007669"/>
    <property type="project" value="TreeGrafter"/>
</dbReference>
<sequence length="452" mass="49342">MREVVIHNQLWERVCESLFPPSGEEGFAFCVARLCKRRKGSRFLLDIPVPLSEKDIEYRWTAGVALTRKGSDKLNIFSAKLAEKGYIPVHVHSHPEGIPDFSAVDNHYEKTLSLWLKDHGQPFLISVLAPRKGIPMARLWHKGRRFRTKLRVGLKVMSKKTPPFLPALDRQRAFGPLFSTCAANLRVGIIGVGGVGLPVAEQLARCGVRSFLLMDPDTVEKTNLNRLQGLTPKDVGRKKVDVVNGIIQRAGMSVGTRPFVTTIDEDIYNASDRQKNLVKECDLVLALTDDHLSRLVCLELALAGGAEYLQAGVDVRLGNDGAITNLMAEVSGAESGRYCPLCLGRLDPGTASLEARKYVGGEVWGKAKKDGYIPEVASPAVMSLNAVAAGMLVAEIQRRISGLGITDLIQIDLNTGGSLFETDVDRKLIGDCIICGRKGHAQVETVVDKKAG</sequence>
<dbReference type="GO" id="GO:0005737">
    <property type="term" value="C:cytoplasm"/>
    <property type="evidence" value="ECO:0007669"/>
    <property type="project" value="TreeGrafter"/>
</dbReference>
<dbReference type="PANTHER" id="PTHR10953:SF247">
    <property type="entry name" value="SLL6053 PROTEIN"/>
    <property type="match status" value="1"/>
</dbReference>
<dbReference type="InterPro" id="IPR000594">
    <property type="entry name" value="ThiF_NAD_FAD-bd"/>
</dbReference>
<comment type="caution">
    <text evidence="2">The sequence shown here is derived from an EMBL/GenBank/DDBJ whole genome shotgun (WGS) entry which is preliminary data.</text>
</comment>
<evidence type="ECO:0000313" key="2">
    <source>
        <dbReference type="EMBL" id="NWH06445.1"/>
    </source>
</evidence>
<dbReference type="GO" id="GO:0008641">
    <property type="term" value="F:ubiquitin-like modifier activating enzyme activity"/>
    <property type="evidence" value="ECO:0007669"/>
    <property type="project" value="InterPro"/>
</dbReference>
<reference evidence="2 3" key="1">
    <citation type="submission" date="2020-06" db="EMBL/GenBank/DDBJ databases">
        <title>High-quality draft genome of sulfate reducer Desulfobacter latus type strain AcrS2 isolated from marine sediment.</title>
        <authorList>
            <person name="Hoppe M."/>
            <person name="Larsen C.K."/>
            <person name="Marshall I.P.G."/>
            <person name="Schramm A."/>
            <person name="Marietou A.G."/>
        </authorList>
    </citation>
    <scope>NUCLEOTIDE SEQUENCE [LARGE SCALE GENOMIC DNA]</scope>
    <source>
        <strain evidence="2 3">AcRS2</strain>
    </source>
</reference>
<dbReference type="Proteomes" id="UP000553343">
    <property type="component" value="Unassembled WGS sequence"/>
</dbReference>
<organism evidence="2 3">
    <name type="scientific">Desulfobacter latus</name>
    <dbReference type="NCBI Taxonomy" id="2292"/>
    <lineage>
        <taxon>Bacteria</taxon>
        <taxon>Pseudomonadati</taxon>
        <taxon>Thermodesulfobacteriota</taxon>
        <taxon>Desulfobacteria</taxon>
        <taxon>Desulfobacterales</taxon>
        <taxon>Desulfobacteraceae</taxon>
        <taxon>Desulfobacter</taxon>
    </lineage>
</organism>
<dbReference type="Gene3D" id="3.40.50.720">
    <property type="entry name" value="NAD(P)-binding Rossmann-like Domain"/>
    <property type="match status" value="1"/>
</dbReference>
<proteinExistence type="predicted"/>
<dbReference type="AlphaFoldDB" id="A0A850TAN0"/>
<evidence type="ECO:0000259" key="1">
    <source>
        <dbReference type="Pfam" id="PF00899"/>
    </source>
</evidence>
<protein>
    <submittedName>
        <fullName evidence="2">ThiF family adenylyltransferase</fullName>
    </submittedName>
</protein>
<dbReference type="RefSeq" id="WP_178367897.1">
    <property type="nucleotide sequence ID" value="NZ_JACADJ010000077.1"/>
</dbReference>
<dbReference type="InterPro" id="IPR045886">
    <property type="entry name" value="ThiF/MoeB/HesA"/>
</dbReference>
<keyword evidence="2" id="KW-0548">Nucleotidyltransferase</keyword>
<keyword evidence="2" id="KW-0808">Transferase</keyword>
<dbReference type="PANTHER" id="PTHR10953">
    <property type="entry name" value="UBIQUITIN-ACTIVATING ENZYME E1"/>
    <property type="match status" value="1"/>
</dbReference>
<dbReference type="InterPro" id="IPR035985">
    <property type="entry name" value="Ubiquitin-activating_enz"/>
</dbReference>
<evidence type="ECO:0000313" key="3">
    <source>
        <dbReference type="Proteomes" id="UP000553343"/>
    </source>
</evidence>
<feature type="domain" description="THIF-type NAD/FAD binding fold" evidence="1">
    <location>
        <begin position="175"/>
        <end position="406"/>
    </location>
</feature>
<dbReference type="SUPFAM" id="SSF69572">
    <property type="entry name" value="Activating enzymes of the ubiquitin-like proteins"/>
    <property type="match status" value="1"/>
</dbReference>
<dbReference type="GO" id="GO:0016779">
    <property type="term" value="F:nucleotidyltransferase activity"/>
    <property type="evidence" value="ECO:0007669"/>
    <property type="project" value="UniProtKB-KW"/>
</dbReference>
<gene>
    <name evidence="2" type="ORF">HXW94_15890</name>
</gene>